<dbReference type="Proteomes" id="UP000230069">
    <property type="component" value="Unassembled WGS sequence"/>
</dbReference>
<dbReference type="GO" id="GO:1990071">
    <property type="term" value="C:TRAPPII protein complex"/>
    <property type="evidence" value="ECO:0007669"/>
    <property type="project" value="InterPro"/>
</dbReference>
<dbReference type="AlphaFoldDB" id="A0A2G5DZZ9"/>
<dbReference type="PANTHER" id="PTHR13251">
    <property type="entry name" value="EPILEPSY HOLOPROSENCEPHALY CANDIDATE 1/TMEM1"/>
    <property type="match status" value="1"/>
</dbReference>
<proteinExistence type="predicted"/>
<accession>A0A2G5DZZ9</accession>
<dbReference type="STRING" id="218851.A0A2G5DZZ9"/>
<feature type="domain" description="TRAPPC10/Trs130 N-terminal" evidence="1">
    <location>
        <begin position="205"/>
        <end position="262"/>
    </location>
</feature>
<organism evidence="2 3">
    <name type="scientific">Aquilegia coerulea</name>
    <name type="common">Rocky mountain columbine</name>
    <dbReference type="NCBI Taxonomy" id="218851"/>
    <lineage>
        <taxon>Eukaryota</taxon>
        <taxon>Viridiplantae</taxon>
        <taxon>Streptophyta</taxon>
        <taxon>Embryophyta</taxon>
        <taxon>Tracheophyta</taxon>
        <taxon>Spermatophyta</taxon>
        <taxon>Magnoliopsida</taxon>
        <taxon>Ranunculales</taxon>
        <taxon>Ranunculaceae</taxon>
        <taxon>Thalictroideae</taxon>
        <taxon>Aquilegia</taxon>
    </lineage>
</organism>
<dbReference type="OrthoDB" id="10256906at2759"/>
<dbReference type="GO" id="GO:0005829">
    <property type="term" value="C:cytosol"/>
    <property type="evidence" value="ECO:0007669"/>
    <property type="project" value="GOC"/>
</dbReference>
<gene>
    <name evidence="2" type="ORF">AQUCO_01300153v1</name>
</gene>
<evidence type="ECO:0000313" key="2">
    <source>
        <dbReference type="EMBL" id="PIA49104.1"/>
    </source>
</evidence>
<evidence type="ECO:0000313" key="3">
    <source>
        <dbReference type="Proteomes" id="UP000230069"/>
    </source>
</evidence>
<keyword evidence="3" id="KW-1185">Reference proteome</keyword>
<dbReference type="GO" id="GO:0006891">
    <property type="term" value="P:intra-Golgi vesicle-mediated transport"/>
    <property type="evidence" value="ECO:0007669"/>
    <property type="project" value="TreeGrafter"/>
</dbReference>
<name>A0A2G5DZZ9_AQUCA</name>
<evidence type="ECO:0000259" key="1">
    <source>
        <dbReference type="Pfam" id="PF23036"/>
    </source>
</evidence>
<dbReference type="Pfam" id="PF23036">
    <property type="entry name" value="TRAPPC10_1st"/>
    <property type="match status" value="1"/>
</dbReference>
<protein>
    <recommendedName>
        <fullName evidence="1">TRAPPC10/Trs130 N-terminal domain-containing protein</fullName>
    </recommendedName>
</protein>
<reference evidence="2 3" key="1">
    <citation type="submission" date="2017-09" db="EMBL/GenBank/DDBJ databases">
        <title>WGS assembly of Aquilegia coerulea Goldsmith.</title>
        <authorList>
            <person name="Hodges S."/>
            <person name="Kramer E."/>
            <person name="Nordborg M."/>
            <person name="Tomkins J."/>
            <person name="Borevitz J."/>
            <person name="Derieg N."/>
            <person name="Yan J."/>
            <person name="Mihaltcheva S."/>
            <person name="Hayes R.D."/>
            <person name="Rokhsar D."/>
        </authorList>
    </citation>
    <scope>NUCLEOTIDE SEQUENCE [LARGE SCALE GENOMIC DNA]</scope>
    <source>
        <strain evidence="3">cv. Goldsmith</strain>
    </source>
</reference>
<dbReference type="InterPro" id="IPR056913">
    <property type="entry name" value="TRAPPC10/Trs130_N"/>
</dbReference>
<dbReference type="InterPro" id="IPR045126">
    <property type="entry name" value="TRAPPC10/Trs130"/>
</dbReference>
<dbReference type="GO" id="GO:0034498">
    <property type="term" value="P:early endosome to Golgi transport"/>
    <property type="evidence" value="ECO:0007669"/>
    <property type="project" value="TreeGrafter"/>
</dbReference>
<dbReference type="EMBL" id="KZ305030">
    <property type="protein sequence ID" value="PIA49104.1"/>
    <property type="molecule type" value="Genomic_DNA"/>
</dbReference>
<sequence>MTISEVDESTAENLVLEMNEKHRFFPLGKIVHIINFNMEDNEGGIVKLECKDNEGGLVNSEVTIDNNLASRRLVYFLHLAQFQSIKSACDHLVISDVSDFWHIVKSGFEERLPFKRDCLNNKTPNLVYVETGDRFPQEQSLFWFREPYATVVLVTCEMFKTILKPRLKLIVQNDEREYFIVFVSKAQPSNDQATKQKISLSKFVLLFYEDEIRKLSEQRFMSVWNFCNFFIFKLESLAFMFEMTHLHEDSLRDYDELELCYWETAALVKPDYKALPQIVQDVSFREFEFRQYLFSCQSKLLLKLDRPVEVASRGYSFIISFSKALAFHENSLPFCIQEVWSCNPAGPHLVWGLPPTLSSLFLHPMLKWG</sequence>
<dbReference type="InParanoid" id="A0A2G5DZZ9"/>
<dbReference type="PANTHER" id="PTHR13251:SF3">
    <property type="entry name" value="TRAFFICKING PROTEIN PARTICLE COMPLEX SUBUNIT 10"/>
    <property type="match status" value="1"/>
</dbReference>